<keyword evidence="3" id="KW-1185">Reference proteome</keyword>
<dbReference type="Proteomes" id="UP001419268">
    <property type="component" value="Unassembled WGS sequence"/>
</dbReference>
<comment type="caution">
    <text evidence="2">The sequence shown here is derived from an EMBL/GenBank/DDBJ whole genome shotgun (WGS) entry which is preliminary data.</text>
</comment>
<gene>
    <name evidence="2" type="ORF">Scep_007891</name>
</gene>
<protein>
    <submittedName>
        <fullName evidence="2">Uncharacterized protein</fullName>
    </submittedName>
</protein>
<dbReference type="AlphaFoldDB" id="A0AAP0KCM6"/>
<feature type="compositionally biased region" description="Low complexity" evidence="1">
    <location>
        <begin position="11"/>
        <end position="21"/>
    </location>
</feature>
<organism evidence="2 3">
    <name type="scientific">Stephania cephalantha</name>
    <dbReference type="NCBI Taxonomy" id="152367"/>
    <lineage>
        <taxon>Eukaryota</taxon>
        <taxon>Viridiplantae</taxon>
        <taxon>Streptophyta</taxon>
        <taxon>Embryophyta</taxon>
        <taxon>Tracheophyta</taxon>
        <taxon>Spermatophyta</taxon>
        <taxon>Magnoliopsida</taxon>
        <taxon>Ranunculales</taxon>
        <taxon>Menispermaceae</taxon>
        <taxon>Menispermoideae</taxon>
        <taxon>Cissampelideae</taxon>
        <taxon>Stephania</taxon>
    </lineage>
</organism>
<feature type="region of interest" description="Disordered" evidence="1">
    <location>
        <begin position="1"/>
        <end position="67"/>
    </location>
</feature>
<evidence type="ECO:0000313" key="3">
    <source>
        <dbReference type="Proteomes" id="UP001419268"/>
    </source>
</evidence>
<dbReference type="EMBL" id="JBBNAG010000003">
    <property type="protein sequence ID" value="KAK9149134.1"/>
    <property type="molecule type" value="Genomic_DNA"/>
</dbReference>
<sequence length="67" mass="6843">MAAHGDGDSGAAQRAATAIPAPEVARLLRRTPARRNGSSGGGGRTKAGRRECEDGDGGVSARQRSQR</sequence>
<name>A0AAP0KCM6_9MAGN</name>
<reference evidence="2 3" key="1">
    <citation type="submission" date="2024-01" db="EMBL/GenBank/DDBJ databases">
        <title>Genome assemblies of Stephania.</title>
        <authorList>
            <person name="Yang L."/>
        </authorList>
    </citation>
    <scope>NUCLEOTIDE SEQUENCE [LARGE SCALE GENOMIC DNA]</scope>
    <source>
        <strain evidence="2">JXDWG</strain>
        <tissue evidence="2">Leaf</tissue>
    </source>
</reference>
<evidence type="ECO:0000256" key="1">
    <source>
        <dbReference type="SAM" id="MobiDB-lite"/>
    </source>
</evidence>
<accession>A0AAP0KCM6</accession>
<evidence type="ECO:0000313" key="2">
    <source>
        <dbReference type="EMBL" id="KAK9149134.1"/>
    </source>
</evidence>
<proteinExistence type="predicted"/>